<evidence type="ECO:0000313" key="2">
    <source>
        <dbReference type="EMBL" id="KYD14274.1"/>
    </source>
</evidence>
<sequence>METKTKWSEGAMTTPEFSNHNYTYEDYLKWDGQWELIDGVPYSMAPSPSFTHQYIVGELYAALRDYFQQQGCVVVMAPFDVIFASNLDGKSAKNVVQPDISVICDRGKITEKGCVGAPDLIVEVLSPSTALKDRNEKYKLYQRFEVKEYWMVDPLHRTVEVYGWHNGVYEKREVFGEQDVLVSFLYPDLKVCLNDVFQRLS</sequence>
<dbReference type="STRING" id="81408.B4119_1439"/>
<dbReference type="eggNOG" id="COG4636">
    <property type="taxonomic scope" value="Bacteria"/>
</dbReference>
<dbReference type="CDD" id="cd06260">
    <property type="entry name" value="DUF820-like"/>
    <property type="match status" value="1"/>
</dbReference>
<reference evidence="2 3" key="1">
    <citation type="submission" date="2016-01" db="EMBL/GenBank/DDBJ databases">
        <title>Draft Genome Sequences of Seven Thermophilic Sporeformers Isolated from Foods.</title>
        <authorList>
            <person name="Berendsen E.M."/>
            <person name="Wells-Bennik M.H."/>
            <person name="Krawcyk A.O."/>
            <person name="De Jong A."/>
            <person name="Holsappel S."/>
            <person name="Eijlander R.T."/>
            <person name="Kuipers O.P."/>
        </authorList>
    </citation>
    <scope>NUCLEOTIDE SEQUENCE [LARGE SCALE GENOMIC DNA]</scope>
    <source>
        <strain evidence="2 3">B4119</strain>
    </source>
</reference>
<dbReference type="SUPFAM" id="SSF52980">
    <property type="entry name" value="Restriction endonuclease-like"/>
    <property type="match status" value="1"/>
</dbReference>
<dbReference type="InterPro" id="IPR008538">
    <property type="entry name" value="Uma2"/>
</dbReference>
<dbReference type="RefSeq" id="WP_409991352.1">
    <property type="nucleotide sequence ID" value="NZ_LQYS01000045.1"/>
</dbReference>
<dbReference type="InterPro" id="IPR011335">
    <property type="entry name" value="Restrct_endonuc-II-like"/>
</dbReference>
<organism evidence="2 3">
    <name type="scientific">Saccharococcus caldoxylosilyticus</name>
    <dbReference type="NCBI Taxonomy" id="81408"/>
    <lineage>
        <taxon>Bacteria</taxon>
        <taxon>Bacillati</taxon>
        <taxon>Bacillota</taxon>
        <taxon>Bacilli</taxon>
        <taxon>Bacillales</taxon>
        <taxon>Anoxybacillaceae</taxon>
        <taxon>Saccharococcus</taxon>
    </lineage>
</organism>
<gene>
    <name evidence="2" type="ORF">B4119_1439</name>
</gene>
<dbReference type="Proteomes" id="UP000075455">
    <property type="component" value="Unassembled WGS sequence"/>
</dbReference>
<dbReference type="Gene3D" id="3.90.1570.10">
    <property type="entry name" value="tt1808, chain A"/>
    <property type="match status" value="1"/>
</dbReference>
<accession>A0A150LPR5</accession>
<dbReference type="Pfam" id="PF05685">
    <property type="entry name" value="Uma2"/>
    <property type="match status" value="1"/>
</dbReference>
<dbReference type="EMBL" id="LQYS01000045">
    <property type="protein sequence ID" value="KYD14274.1"/>
    <property type="molecule type" value="Genomic_DNA"/>
</dbReference>
<proteinExistence type="predicted"/>
<dbReference type="PANTHER" id="PTHR36558:SF1">
    <property type="entry name" value="RESTRICTION ENDONUCLEASE DOMAIN-CONTAINING PROTEIN-RELATED"/>
    <property type="match status" value="1"/>
</dbReference>
<evidence type="ECO:0000259" key="1">
    <source>
        <dbReference type="Pfam" id="PF05685"/>
    </source>
</evidence>
<feature type="domain" description="Putative restriction endonuclease" evidence="1">
    <location>
        <begin position="25"/>
        <end position="183"/>
    </location>
</feature>
<dbReference type="InterPro" id="IPR012296">
    <property type="entry name" value="Nuclease_put_TT1808"/>
</dbReference>
<comment type="caution">
    <text evidence="2">The sequence shown here is derived from an EMBL/GenBank/DDBJ whole genome shotgun (WGS) entry which is preliminary data.</text>
</comment>
<evidence type="ECO:0000313" key="3">
    <source>
        <dbReference type="Proteomes" id="UP000075455"/>
    </source>
</evidence>
<protein>
    <recommendedName>
        <fullName evidence="1">Putative restriction endonuclease domain-containing protein</fullName>
    </recommendedName>
</protein>
<dbReference type="AlphaFoldDB" id="A0A150LPR5"/>
<name>A0A150LPR5_9BACL</name>
<dbReference type="PATRIC" id="fig|81408.3.peg.3683"/>
<dbReference type="PANTHER" id="PTHR36558">
    <property type="entry name" value="GLR1098 PROTEIN"/>
    <property type="match status" value="1"/>
</dbReference>